<dbReference type="Gene3D" id="1.20.210.10">
    <property type="entry name" value="Cytochrome c oxidase-like, subunit I domain"/>
    <property type="match status" value="1"/>
</dbReference>
<dbReference type="InterPro" id="IPR000883">
    <property type="entry name" value="Cyt_C_Oxase_1"/>
</dbReference>
<evidence type="ECO:0000256" key="1">
    <source>
        <dbReference type="ARBA" id="ARBA00004651"/>
    </source>
</evidence>
<feature type="transmembrane region" description="Helical" evidence="15">
    <location>
        <begin position="151"/>
        <end position="175"/>
    </location>
</feature>
<feature type="transmembrane region" description="Helical" evidence="15">
    <location>
        <begin position="427"/>
        <end position="449"/>
    </location>
</feature>
<dbReference type="InterPro" id="IPR023615">
    <property type="entry name" value="Cyt_c_Oxase_su1_BS"/>
</dbReference>
<comment type="similarity">
    <text evidence="2 14">Belongs to the heme-copper respiratory oxidase family.</text>
</comment>
<feature type="transmembrane region" description="Helical" evidence="15">
    <location>
        <begin position="507"/>
        <end position="531"/>
    </location>
</feature>
<feature type="transmembrane region" description="Helical" evidence="15">
    <location>
        <begin position="288"/>
        <end position="311"/>
    </location>
</feature>
<keyword evidence="6 14" id="KW-0679">Respiratory chain</keyword>
<feature type="transmembrane region" description="Helical" evidence="15">
    <location>
        <begin position="395"/>
        <end position="415"/>
    </location>
</feature>
<evidence type="ECO:0000259" key="16">
    <source>
        <dbReference type="PROSITE" id="PS50855"/>
    </source>
</evidence>
<dbReference type="EMBL" id="JBGMEL010000021">
    <property type="protein sequence ID" value="MFA0792276.1"/>
    <property type="molecule type" value="Genomic_DNA"/>
</dbReference>
<keyword evidence="3 14" id="KW-0813">Transport</keyword>
<keyword evidence="5 14" id="KW-0349">Heme</keyword>
<dbReference type="RefSeq" id="WP_371844659.1">
    <property type="nucleotide sequence ID" value="NZ_JBGMEL010000021.1"/>
</dbReference>
<keyword evidence="13 15" id="KW-0472">Membrane</keyword>
<dbReference type="PRINTS" id="PR01165">
    <property type="entry name" value="CYCOXIDASEI"/>
</dbReference>
<evidence type="ECO:0000256" key="3">
    <source>
        <dbReference type="ARBA" id="ARBA00022448"/>
    </source>
</evidence>
<evidence type="ECO:0000256" key="8">
    <source>
        <dbReference type="ARBA" id="ARBA00022723"/>
    </source>
</evidence>
<evidence type="ECO:0000256" key="6">
    <source>
        <dbReference type="ARBA" id="ARBA00022660"/>
    </source>
</evidence>
<evidence type="ECO:0000313" key="17">
    <source>
        <dbReference type="EMBL" id="MFA0792276.1"/>
    </source>
</evidence>
<evidence type="ECO:0000256" key="15">
    <source>
        <dbReference type="SAM" id="Phobius"/>
    </source>
</evidence>
<dbReference type="PANTHER" id="PTHR10422">
    <property type="entry name" value="CYTOCHROME C OXIDASE SUBUNIT 1"/>
    <property type="match status" value="1"/>
</dbReference>
<dbReference type="InterPro" id="IPR036927">
    <property type="entry name" value="Cyt_c_oxase-like_su1_sf"/>
</dbReference>
<keyword evidence="10 15" id="KW-1133">Transmembrane helix</keyword>
<organism evidence="17 18">
    <name type="scientific">Microbulbifer echini</name>
    <dbReference type="NCBI Taxonomy" id="1529067"/>
    <lineage>
        <taxon>Bacteria</taxon>
        <taxon>Pseudomonadati</taxon>
        <taxon>Pseudomonadota</taxon>
        <taxon>Gammaproteobacteria</taxon>
        <taxon>Cellvibrionales</taxon>
        <taxon>Microbulbiferaceae</taxon>
        <taxon>Microbulbifer</taxon>
    </lineage>
</organism>
<evidence type="ECO:0000256" key="11">
    <source>
        <dbReference type="ARBA" id="ARBA00023004"/>
    </source>
</evidence>
<evidence type="ECO:0000256" key="10">
    <source>
        <dbReference type="ARBA" id="ARBA00022989"/>
    </source>
</evidence>
<evidence type="ECO:0000256" key="4">
    <source>
        <dbReference type="ARBA" id="ARBA00022475"/>
    </source>
</evidence>
<proteinExistence type="inferred from homology"/>
<accession>A0ABV4NS69</accession>
<evidence type="ECO:0000256" key="5">
    <source>
        <dbReference type="ARBA" id="ARBA00022617"/>
    </source>
</evidence>
<evidence type="ECO:0000256" key="12">
    <source>
        <dbReference type="ARBA" id="ARBA00023008"/>
    </source>
</evidence>
<evidence type="ECO:0000256" key="7">
    <source>
        <dbReference type="ARBA" id="ARBA00022692"/>
    </source>
</evidence>
<feature type="transmembrane region" description="Helical" evidence="15">
    <location>
        <begin position="202"/>
        <end position="228"/>
    </location>
</feature>
<evidence type="ECO:0000256" key="14">
    <source>
        <dbReference type="RuleBase" id="RU000370"/>
    </source>
</evidence>
<protein>
    <submittedName>
        <fullName evidence="17">Cbb3-type cytochrome c oxidase subunit I</fullName>
    </submittedName>
</protein>
<keyword evidence="8" id="KW-0479">Metal-binding</keyword>
<evidence type="ECO:0000256" key="2">
    <source>
        <dbReference type="ARBA" id="ARBA00009578"/>
    </source>
</evidence>
<feature type="transmembrane region" description="Helical" evidence="15">
    <location>
        <begin position="323"/>
        <end position="345"/>
    </location>
</feature>
<reference evidence="17 18" key="1">
    <citation type="submission" date="2024-08" db="EMBL/GenBank/DDBJ databases">
        <authorList>
            <person name="Ishaq N."/>
        </authorList>
    </citation>
    <scope>NUCLEOTIDE SEQUENCE [LARGE SCALE GENOMIC DNA]</scope>
    <source>
        <strain evidence="17 18">JCM 30400</strain>
    </source>
</reference>
<comment type="subcellular location">
    <subcellularLocation>
        <location evidence="1">Cell membrane</location>
        <topology evidence="1">Multi-pass membrane protein</topology>
    </subcellularLocation>
</comment>
<feature type="transmembrane region" description="Helical" evidence="15">
    <location>
        <begin position="31"/>
        <end position="54"/>
    </location>
</feature>
<feature type="transmembrane region" description="Helical" evidence="15">
    <location>
        <begin position="470"/>
        <end position="487"/>
    </location>
</feature>
<dbReference type="CDD" id="cd01662">
    <property type="entry name" value="Ubiquinol_Oxidase_I"/>
    <property type="match status" value="1"/>
</dbReference>
<dbReference type="SUPFAM" id="SSF81442">
    <property type="entry name" value="Cytochrome c oxidase subunit I-like"/>
    <property type="match status" value="1"/>
</dbReference>
<dbReference type="PROSITE" id="PS50855">
    <property type="entry name" value="COX1"/>
    <property type="match status" value="1"/>
</dbReference>
<keyword evidence="4" id="KW-1003">Cell membrane</keyword>
<comment type="caution">
    <text evidence="17">The sequence shown here is derived from an EMBL/GenBank/DDBJ whole genome shotgun (WGS) entry which is preliminary data.</text>
</comment>
<sequence length="691" mass="77790">MNIMDYGWLGKLSWDSIVFSKLFTNFSVSEVVASTAGSIVIFATVAILFLLTWFRVWGTLWSVWLTSTDHKRIGIMYIVFALVMMTRGLLEGMVMRAQQAAAPDGFLYADHFAQLFSTHGTIMIFFVAVPFVVGLVNYVMPLQIGARDVAFPVLNQISLAITASSGILLMVSLVVGEFSTGGWSAYPPYTGTDFNPGVGPDYWIWAIVFSGAGTTLTGINFTVTILKCRAVGMGFFRMPMFCWTVLCSSILMIFAMPPLSVAALMLGFDRYLDFHFFTNDLGGNMMNYANLFWLFGHPEVYLLVLPAYGIFSEVFSTYSAKRLYGYKSLVFATMSIAVLSFTVWLHHFFTMGQSPTINIVFGIATMLIAVPTGVKVYDWMATMYRGRIRFTTPMIYSIGFLILFVIGGLSGVILANPTVDFQVHNTLFLVAHFHNVLIPGVLFGLLAGYNYWFPKAFGFRLDERLGKWSAYLWIVGFMLTFFPLYGAGLLGMPRRSFSYMDLTFKPYMLVAFIGAMVVLCALVTLILQLLVSLRDRKKNRVPVGDPWDGRSLEWSISAPAPSYNFAELPRVTDRDEFTETKEQGRAYQPPKVYRDIEMPRNNPLGFILCVLSGILMFALVWYIWWLALITALAIIVVVIASTFRWDSEQIIPASQVQQDTERWLELVKNTEPVGRDLENTPQNNGYAKLEH</sequence>
<dbReference type="InterPro" id="IPR023616">
    <property type="entry name" value="Cyt_c_oxase-like_su1_dom"/>
</dbReference>
<evidence type="ECO:0000256" key="9">
    <source>
        <dbReference type="ARBA" id="ARBA00022982"/>
    </source>
</evidence>
<feature type="transmembrane region" description="Helical" evidence="15">
    <location>
        <begin position="115"/>
        <end position="139"/>
    </location>
</feature>
<dbReference type="Proteomes" id="UP001569414">
    <property type="component" value="Unassembled WGS sequence"/>
</dbReference>
<name>A0ABV4NS69_9GAMM</name>
<feature type="transmembrane region" description="Helical" evidence="15">
    <location>
        <begin position="240"/>
        <end position="268"/>
    </location>
</feature>
<keyword evidence="9 14" id="KW-0249">Electron transport</keyword>
<keyword evidence="7 14" id="KW-0812">Transmembrane</keyword>
<dbReference type="PANTHER" id="PTHR10422:SF35">
    <property type="entry name" value="CYTOCHROME BO(3) UBIQUINOL OXIDASE SUBUNIT 1"/>
    <property type="match status" value="1"/>
</dbReference>
<feature type="transmembrane region" description="Helical" evidence="15">
    <location>
        <begin position="628"/>
        <end position="645"/>
    </location>
</feature>
<dbReference type="PROSITE" id="PS00077">
    <property type="entry name" value="COX1_CUB"/>
    <property type="match status" value="1"/>
</dbReference>
<gene>
    <name evidence="17" type="ORF">ACCI51_17170</name>
</gene>
<keyword evidence="11" id="KW-0408">Iron</keyword>
<keyword evidence="12" id="KW-0186">Copper</keyword>
<evidence type="ECO:0000256" key="13">
    <source>
        <dbReference type="ARBA" id="ARBA00023136"/>
    </source>
</evidence>
<keyword evidence="18" id="KW-1185">Reference proteome</keyword>
<feature type="domain" description="Cytochrome oxidase subunit I profile" evidence="16">
    <location>
        <begin position="55"/>
        <end position="572"/>
    </location>
</feature>
<dbReference type="Pfam" id="PF00115">
    <property type="entry name" value="COX1"/>
    <property type="match status" value="1"/>
</dbReference>
<evidence type="ECO:0000313" key="18">
    <source>
        <dbReference type="Proteomes" id="UP001569414"/>
    </source>
</evidence>
<feature type="transmembrane region" description="Helical" evidence="15">
    <location>
        <begin position="357"/>
        <end position="374"/>
    </location>
</feature>
<feature type="transmembrane region" description="Helical" evidence="15">
    <location>
        <begin position="604"/>
        <end position="622"/>
    </location>
</feature>
<feature type="transmembrane region" description="Helical" evidence="15">
    <location>
        <begin position="75"/>
        <end position="95"/>
    </location>
</feature>